<evidence type="ECO:0000256" key="5">
    <source>
        <dbReference type="ARBA" id="ARBA00022729"/>
    </source>
</evidence>
<keyword evidence="3" id="KW-1134">Transmembrane beta strand</keyword>
<evidence type="ECO:0000256" key="6">
    <source>
        <dbReference type="ARBA" id="ARBA00023136"/>
    </source>
</evidence>
<keyword evidence="5" id="KW-0732">Signal</keyword>
<comment type="similarity">
    <text evidence="2">Belongs to the OmpP1/FadL family.</text>
</comment>
<reference evidence="8 9" key="1">
    <citation type="submission" date="2023-06" db="EMBL/GenBank/DDBJ databases">
        <title>Roseiconus lacunae JC819 isolated from Gulf of Mannar region, Tamil Nadu.</title>
        <authorList>
            <person name="Pk S."/>
            <person name="Ch S."/>
            <person name="Ch V.R."/>
        </authorList>
    </citation>
    <scope>NUCLEOTIDE SEQUENCE [LARGE SCALE GENOMIC DNA]</scope>
    <source>
        <strain evidence="8 9">JC819</strain>
    </source>
</reference>
<evidence type="ECO:0000256" key="1">
    <source>
        <dbReference type="ARBA" id="ARBA00004571"/>
    </source>
</evidence>
<comment type="subcellular location">
    <subcellularLocation>
        <location evidence="1">Cell outer membrane</location>
        <topology evidence="1">Multi-pass membrane protein</topology>
    </subcellularLocation>
</comment>
<evidence type="ECO:0000256" key="7">
    <source>
        <dbReference type="ARBA" id="ARBA00023237"/>
    </source>
</evidence>
<organism evidence="8 9">
    <name type="scientific">Roseiconus lacunae</name>
    <dbReference type="NCBI Taxonomy" id="2605694"/>
    <lineage>
        <taxon>Bacteria</taxon>
        <taxon>Pseudomonadati</taxon>
        <taxon>Planctomycetota</taxon>
        <taxon>Planctomycetia</taxon>
        <taxon>Pirellulales</taxon>
        <taxon>Pirellulaceae</taxon>
        <taxon>Roseiconus</taxon>
    </lineage>
</organism>
<keyword evidence="4" id="KW-0812">Transmembrane</keyword>
<name>A0ABT7PMY5_9BACT</name>
<dbReference type="Gene3D" id="2.40.160.60">
    <property type="entry name" value="Outer membrane protein transport protein (OMPP1/FadL/TodX)"/>
    <property type="match status" value="1"/>
</dbReference>
<evidence type="ECO:0000313" key="9">
    <source>
        <dbReference type="Proteomes" id="UP001239462"/>
    </source>
</evidence>
<dbReference type="Proteomes" id="UP001239462">
    <property type="component" value="Unassembled WGS sequence"/>
</dbReference>
<dbReference type="RefSeq" id="WP_160149560.1">
    <property type="nucleotide sequence ID" value="NZ_CP141221.1"/>
</dbReference>
<evidence type="ECO:0000256" key="4">
    <source>
        <dbReference type="ARBA" id="ARBA00022692"/>
    </source>
</evidence>
<keyword evidence="9" id="KW-1185">Reference proteome</keyword>
<dbReference type="PANTHER" id="PTHR35093:SF8">
    <property type="entry name" value="OUTER MEMBRANE PROTEIN NMB0088-RELATED"/>
    <property type="match status" value="1"/>
</dbReference>
<dbReference type="Pfam" id="PF03349">
    <property type="entry name" value="Toluene_X"/>
    <property type="match status" value="1"/>
</dbReference>
<accession>A0ABT7PMY5</accession>
<protein>
    <submittedName>
        <fullName evidence="8">Outer membrane protein transport protein</fullName>
    </submittedName>
</protein>
<evidence type="ECO:0000256" key="2">
    <source>
        <dbReference type="ARBA" id="ARBA00008163"/>
    </source>
</evidence>
<dbReference type="SUPFAM" id="SSF56935">
    <property type="entry name" value="Porins"/>
    <property type="match status" value="1"/>
</dbReference>
<keyword evidence="7" id="KW-0998">Cell outer membrane</keyword>
<proteinExistence type="inferred from homology"/>
<evidence type="ECO:0000313" key="8">
    <source>
        <dbReference type="EMBL" id="MDM4017852.1"/>
    </source>
</evidence>
<sequence length="423" mass="45626">MKVRSIGIGLALTGLIGTSNLCADGTIRDGVGARSIGRGGTNIAHHDNAHVMLDNPSGLARLEGEHLFEIGGHLLLTDLEYWDADNPRTGDTDNPFPIGEVAIAKRLSDDVVVGLGMFSHAGFAAEYTMNGPSPFSGPRHYKSIGALARLLPTLSLRLTDRLSAGAAVGASVGHIEFEGPYTLQGPNALAGTPTLVDAQGTGVAPHWSVGLQYELTEATTIGISYIAETEMSLNGTTVTTVPLAGTARYDSVIEKSWPKMLGIGIAHRTAADRTFSMDAIWLDWSGSYQQIDLNLKTPDNPTFQVLAPTLVESIPLSWRDTVSLRFGVEQPLANDNVFRVGYAYHRNPIPSATLTPFIQTTVEHSLCFGYGWNWGGCEMDFAYQWMFGPDQYVGTSDFTGGDFDQSGTFAAAHQFSLSLRRRR</sequence>
<dbReference type="InterPro" id="IPR005017">
    <property type="entry name" value="OMPP1/FadL/TodX"/>
</dbReference>
<keyword evidence="6" id="KW-0472">Membrane</keyword>
<evidence type="ECO:0000256" key="3">
    <source>
        <dbReference type="ARBA" id="ARBA00022452"/>
    </source>
</evidence>
<comment type="caution">
    <text evidence="8">The sequence shown here is derived from an EMBL/GenBank/DDBJ whole genome shotgun (WGS) entry which is preliminary data.</text>
</comment>
<dbReference type="PANTHER" id="PTHR35093">
    <property type="entry name" value="OUTER MEMBRANE PROTEIN NMB0088-RELATED"/>
    <property type="match status" value="1"/>
</dbReference>
<dbReference type="EMBL" id="JASZZN010000017">
    <property type="protein sequence ID" value="MDM4017852.1"/>
    <property type="molecule type" value="Genomic_DNA"/>
</dbReference>
<gene>
    <name evidence="8" type="ORF">QTN89_20565</name>
</gene>